<feature type="region of interest" description="Disordered" evidence="2">
    <location>
        <begin position="367"/>
        <end position="468"/>
    </location>
</feature>
<organism evidence="4 5">
    <name type="scientific">Thelephora terrestris</name>
    <dbReference type="NCBI Taxonomy" id="56493"/>
    <lineage>
        <taxon>Eukaryota</taxon>
        <taxon>Fungi</taxon>
        <taxon>Dikarya</taxon>
        <taxon>Basidiomycota</taxon>
        <taxon>Agaricomycotina</taxon>
        <taxon>Agaricomycetes</taxon>
        <taxon>Thelephorales</taxon>
        <taxon>Thelephoraceae</taxon>
        <taxon>Thelephora</taxon>
    </lineage>
</organism>
<dbReference type="OrthoDB" id="3190515at2759"/>
<evidence type="ECO:0000256" key="3">
    <source>
        <dbReference type="SAM" id="Phobius"/>
    </source>
</evidence>
<feature type="compositionally biased region" description="Polar residues" evidence="2">
    <location>
        <begin position="373"/>
        <end position="388"/>
    </location>
</feature>
<protein>
    <submittedName>
        <fullName evidence="4">Uncharacterized protein</fullName>
    </submittedName>
</protein>
<keyword evidence="1" id="KW-0175">Coiled coil</keyword>
<reference evidence="4" key="1">
    <citation type="journal article" date="2020" name="Nat. Commun.">
        <title>Large-scale genome sequencing of mycorrhizal fungi provides insights into the early evolution of symbiotic traits.</title>
        <authorList>
            <person name="Miyauchi S."/>
            <person name="Kiss E."/>
            <person name="Kuo A."/>
            <person name="Drula E."/>
            <person name="Kohler A."/>
            <person name="Sanchez-Garcia M."/>
            <person name="Morin E."/>
            <person name="Andreopoulos B."/>
            <person name="Barry K.W."/>
            <person name="Bonito G."/>
            <person name="Buee M."/>
            <person name="Carver A."/>
            <person name="Chen C."/>
            <person name="Cichocki N."/>
            <person name="Clum A."/>
            <person name="Culley D."/>
            <person name="Crous P.W."/>
            <person name="Fauchery L."/>
            <person name="Girlanda M."/>
            <person name="Hayes R.D."/>
            <person name="Keri Z."/>
            <person name="LaButti K."/>
            <person name="Lipzen A."/>
            <person name="Lombard V."/>
            <person name="Magnuson J."/>
            <person name="Maillard F."/>
            <person name="Murat C."/>
            <person name="Nolan M."/>
            <person name="Ohm R.A."/>
            <person name="Pangilinan J."/>
            <person name="Pereira M.F."/>
            <person name="Perotto S."/>
            <person name="Peter M."/>
            <person name="Pfister S."/>
            <person name="Riley R."/>
            <person name="Sitrit Y."/>
            <person name="Stielow J.B."/>
            <person name="Szollosi G."/>
            <person name="Zifcakova L."/>
            <person name="Stursova M."/>
            <person name="Spatafora J.W."/>
            <person name="Tedersoo L."/>
            <person name="Vaario L.M."/>
            <person name="Yamada A."/>
            <person name="Yan M."/>
            <person name="Wang P."/>
            <person name="Xu J."/>
            <person name="Bruns T."/>
            <person name="Baldrian P."/>
            <person name="Vilgalys R."/>
            <person name="Dunand C."/>
            <person name="Henrissat B."/>
            <person name="Grigoriev I.V."/>
            <person name="Hibbett D."/>
            <person name="Nagy L.G."/>
            <person name="Martin F.M."/>
        </authorList>
    </citation>
    <scope>NUCLEOTIDE SEQUENCE</scope>
    <source>
        <strain evidence="4">UH-Tt-Lm1</strain>
    </source>
</reference>
<evidence type="ECO:0000256" key="1">
    <source>
        <dbReference type="SAM" id="Coils"/>
    </source>
</evidence>
<keyword evidence="5" id="KW-1185">Reference proteome</keyword>
<feature type="transmembrane region" description="Helical" evidence="3">
    <location>
        <begin position="816"/>
        <end position="835"/>
    </location>
</feature>
<evidence type="ECO:0000313" key="5">
    <source>
        <dbReference type="Proteomes" id="UP000736335"/>
    </source>
</evidence>
<evidence type="ECO:0000256" key="2">
    <source>
        <dbReference type="SAM" id="MobiDB-lite"/>
    </source>
</evidence>
<feature type="transmembrane region" description="Helical" evidence="3">
    <location>
        <begin position="749"/>
        <end position="768"/>
    </location>
</feature>
<keyword evidence="3" id="KW-0472">Membrane</keyword>
<dbReference type="Proteomes" id="UP000736335">
    <property type="component" value="Unassembled WGS sequence"/>
</dbReference>
<keyword evidence="3" id="KW-1133">Transmembrane helix</keyword>
<dbReference type="EMBL" id="WIUZ02000006">
    <property type="protein sequence ID" value="KAF9786199.1"/>
    <property type="molecule type" value="Genomic_DNA"/>
</dbReference>
<keyword evidence="3" id="KW-0812">Transmembrane</keyword>
<feature type="coiled-coil region" evidence="1">
    <location>
        <begin position="584"/>
        <end position="643"/>
    </location>
</feature>
<comment type="caution">
    <text evidence="4">The sequence shown here is derived from an EMBL/GenBank/DDBJ whole genome shotgun (WGS) entry which is preliminary data.</text>
</comment>
<sequence length="836" mass="94293">MKHDTYPPHLVEADANITAFSDEYDLDPAILADVHYALKMKARREARVRAIGPIRTDTSPQSFFSDLSSPSRAPVPPGGNVAFPSIGRTDTGDDFVASLDASVPHPMPRSLDNGATLDWSGKEITDEPRHDRKWSLSINKRKTKDKATSISSLDHSSSERVIKVRASMRPQTSRKASVIAEHIHRRYSFLYASLLPPSRPLNLLSIARWNAEQDSAVCIPFSTQRMSDARPLQKSNIQIHSLWHITPSIVEEYLKVQAHQLEAPAANLDSLLPSPMPNGASPQSEEEALPPRNPRAQAATSRKTRATTTSPASDNWPSDSPRPWISSQSENDSPRSSLYGAFRDALGRVSPASGRRHTRDRILRRLSDDSAHASLSETNSQVGSASPTKSRRHTRLLCTPNLDTRALHNSGPESDGGEQHATDMRSPQLSDAVLTAKPPDSTIPSAATVTKSADPTNVPPIRRPPSTRRRMSLPFADYRLSTELEKRRELADEEREQYEYEIRAQLLDEASKQNSRMRQQLQRIAAEFRDFAHVQRQLVDLLNMPFPTVPQEVFDTISHDPAAMMGQTRRLKGWRAVEEVHCRINRQQEMLSSFAATLKELNNRLPRPRGIFDESLDGLMRSVSRLEHHREELRKKESEATQKLTHVRELHVLAKLEFNDTLGHTSHVYPELSLISALEEKYRNRYQKFWDICMDALTFLLDSITPFWRSYGKTIGVDIQDFLIIPWYRNEFTGKPKRYPITSLPRRSFRHWLGLLLFAIGCQACLLLQTKCAVYVTTSGFVFLYGQNPGVSIVLLPCMIAICLAVWFAVICEFSVIVAQIGVVLWWLGWSVGVFS</sequence>
<gene>
    <name evidence="4" type="ORF">BJ322DRAFT_1004278</name>
</gene>
<proteinExistence type="predicted"/>
<dbReference type="AlphaFoldDB" id="A0A9P6HHN2"/>
<feature type="transmembrane region" description="Helical" evidence="3">
    <location>
        <begin position="789"/>
        <end position="810"/>
    </location>
</feature>
<feature type="region of interest" description="Disordered" evidence="2">
    <location>
        <begin position="268"/>
        <end position="338"/>
    </location>
</feature>
<feature type="compositionally biased region" description="Polar residues" evidence="2">
    <location>
        <begin position="325"/>
        <end position="336"/>
    </location>
</feature>
<feature type="compositionally biased region" description="Polar residues" evidence="2">
    <location>
        <begin position="442"/>
        <end position="455"/>
    </location>
</feature>
<reference evidence="4" key="2">
    <citation type="submission" date="2020-11" db="EMBL/GenBank/DDBJ databases">
        <authorList>
            <consortium name="DOE Joint Genome Institute"/>
            <person name="Kuo A."/>
            <person name="Miyauchi S."/>
            <person name="Kiss E."/>
            <person name="Drula E."/>
            <person name="Kohler A."/>
            <person name="Sanchez-Garcia M."/>
            <person name="Andreopoulos B."/>
            <person name="Barry K.W."/>
            <person name="Bonito G."/>
            <person name="Buee M."/>
            <person name="Carver A."/>
            <person name="Chen C."/>
            <person name="Cichocki N."/>
            <person name="Clum A."/>
            <person name="Culley D."/>
            <person name="Crous P.W."/>
            <person name="Fauchery L."/>
            <person name="Girlanda M."/>
            <person name="Hayes R."/>
            <person name="Keri Z."/>
            <person name="Labutti K."/>
            <person name="Lipzen A."/>
            <person name="Lombard V."/>
            <person name="Magnuson J."/>
            <person name="Maillard F."/>
            <person name="Morin E."/>
            <person name="Murat C."/>
            <person name="Nolan M."/>
            <person name="Ohm R."/>
            <person name="Pangilinan J."/>
            <person name="Pereira M."/>
            <person name="Perotto S."/>
            <person name="Peter M."/>
            <person name="Riley R."/>
            <person name="Sitrit Y."/>
            <person name="Stielow B."/>
            <person name="Szollosi G."/>
            <person name="Zifcakova L."/>
            <person name="Stursova M."/>
            <person name="Spatafora J.W."/>
            <person name="Tedersoo L."/>
            <person name="Vaario L.-M."/>
            <person name="Yamada A."/>
            <person name="Yan M."/>
            <person name="Wang P."/>
            <person name="Xu J."/>
            <person name="Bruns T."/>
            <person name="Baldrian P."/>
            <person name="Vilgalys R."/>
            <person name="Henrissat B."/>
            <person name="Grigoriev I.V."/>
            <person name="Hibbett D."/>
            <person name="Nagy L.G."/>
            <person name="Martin F.M."/>
        </authorList>
    </citation>
    <scope>NUCLEOTIDE SEQUENCE</scope>
    <source>
        <strain evidence="4">UH-Tt-Lm1</strain>
    </source>
</reference>
<name>A0A9P6HHN2_9AGAM</name>
<feature type="coiled-coil region" evidence="1">
    <location>
        <begin position="481"/>
        <end position="527"/>
    </location>
</feature>
<feature type="compositionally biased region" description="Low complexity" evidence="2">
    <location>
        <begin position="295"/>
        <end position="313"/>
    </location>
</feature>
<evidence type="ECO:0000313" key="4">
    <source>
        <dbReference type="EMBL" id="KAF9786199.1"/>
    </source>
</evidence>
<accession>A0A9P6HHN2</accession>